<keyword evidence="3" id="KW-0411">Iron-sulfur</keyword>
<evidence type="ECO:0000256" key="4">
    <source>
        <dbReference type="SAM" id="SignalP"/>
    </source>
</evidence>
<dbReference type="SMART" id="SM00926">
    <property type="entry name" value="Molybdop_Fe4S4"/>
    <property type="match status" value="1"/>
</dbReference>
<dbReference type="Pfam" id="PF04879">
    <property type="entry name" value="Molybdop_Fe4S4"/>
    <property type="match status" value="1"/>
</dbReference>
<proteinExistence type="predicted"/>
<dbReference type="NCBIfam" id="TIGR01409">
    <property type="entry name" value="TAT_signal_seq"/>
    <property type="match status" value="1"/>
</dbReference>
<reference evidence="6" key="1">
    <citation type="submission" date="2020-10" db="EMBL/GenBank/DDBJ databases">
        <authorList>
            <person name="Gilroy R."/>
        </authorList>
    </citation>
    <scope>NUCLEOTIDE SEQUENCE</scope>
    <source>
        <strain evidence="6">ChiGjej1B1-2707</strain>
    </source>
</reference>
<evidence type="ECO:0000256" key="2">
    <source>
        <dbReference type="ARBA" id="ARBA00023004"/>
    </source>
</evidence>
<evidence type="ECO:0000313" key="6">
    <source>
        <dbReference type="EMBL" id="HIR01729.1"/>
    </source>
</evidence>
<dbReference type="Proteomes" id="UP000824261">
    <property type="component" value="Unassembled WGS sequence"/>
</dbReference>
<dbReference type="InterPro" id="IPR006963">
    <property type="entry name" value="Mopterin_OxRdtase_4Fe-4S_dom"/>
</dbReference>
<evidence type="ECO:0000256" key="3">
    <source>
        <dbReference type="ARBA" id="ARBA00023014"/>
    </source>
</evidence>
<dbReference type="Pfam" id="PF10518">
    <property type="entry name" value="TAT_signal"/>
    <property type="match status" value="1"/>
</dbReference>
<name>A0A9D1D322_9ACTN</name>
<protein>
    <submittedName>
        <fullName evidence="6">Twin-arginine translocation signal domain-containing protein</fullName>
    </submittedName>
</protein>
<keyword evidence="4" id="KW-0732">Signal</keyword>
<feature type="domain" description="4Fe-4S Mo/W bis-MGD-type" evidence="5">
    <location>
        <begin position="44"/>
        <end position="100"/>
    </location>
</feature>
<evidence type="ECO:0000313" key="7">
    <source>
        <dbReference type="Proteomes" id="UP000824261"/>
    </source>
</evidence>
<dbReference type="AlphaFoldDB" id="A0A9D1D322"/>
<feature type="signal peptide" evidence="4">
    <location>
        <begin position="1"/>
        <end position="28"/>
    </location>
</feature>
<reference evidence="6" key="2">
    <citation type="journal article" date="2021" name="PeerJ">
        <title>Extensive microbial diversity within the chicken gut microbiome revealed by metagenomics and culture.</title>
        <authorList>
            <person name="Gilroy R."/>
            <person name="Ravi A."/>
            <person name="Getino M."/>
            <person name="Pursley I."/>
            <person name="Horton D.L."/>
            <person name="Alikhan N.F."/>
            <person name="Baker D."/>
            <person name="Gharbi K."/>
            <person name="Hall N."/>
            <person name="Watson M."/>
            <person name="Adriaenssens E.M."/>
            <person name="Foster-Nyarko E."/>
            <person name="Jarju S."/>
            <person name="Secka A."/>
            <person name="Antonio M."/>
            <person name="Oren A."/>
            <person name="Chaudhuri R.R."/>
            <person name="La Ragione R."/>
            <person name="Hildebrand F."/>
            <person name="Pallen M.J."/>
        </authorList>
    </citation>
    <scope>NUCLEOTIDE SEQUENCE</scope>
    <source>
        <strain evidence="6">ChiGjej1B1-2707</strain>
    </source>
</reference>
<accession>A0A9D1D322</accession>
<dbReference type="InterPro" id="IPR019546">
    <property type="entry name" value="TAT_signal_bac_arc"/>
</dbReference>
<keyword evidence="1" id="KW-0479">Metal-binding</keyword>
<evidence type="ECO:0000259" key="5">
    <source>
        <dbReference type="PROSITE" id="PS51669"/>
    </source>
</evidence>
<dbReference type="InterPro" id="IPR006311">
    <property type="entry name" value="TAT_signal"/>
</dbReference>
<dbReference type="GO" id="GO:0016491">
    <property type="term" value="F:oxidoreductase activity"/>
    <property type="evidence" value="ECO:0007669"/>
    <property type="project" value="InterPro"/>
</dbReference>
<feature type="chain" id="PRO_5038402394" evidence="4">
    <location>
        <begin position="29"/>
        <end position="115"/>
    </location>
</feature>
<comment type="caution">
    <text evidence="6">The sequence shown here is derived from an EMBL/GenBank/DDBJ whole genome shotgun (WGS) entry which is preliminary data.</text>
</comment>
<dbReference type="Gene3D" id="3.30.200.210">
    <property type="match status" value="1"/>
</dbReference>
<keyword evidence="2" id="KW-0408">Iron</keyword>
<dbReference type="GO" id="GO:0051536">
    <property type="term" value="F:iron-sulfur cluster binding"/>
    <property type="evidence" value="ECO:0007669"/>
    <property type="project" value="UniProtKB-KW"/>
</dbReference>
<dbReference type="PANTHER" id="PTHR43742">
    <property type="entry name" value="TRIMETHYLAMINE-N-OXIDE REDUCTASE"/>
    <property type="match status" value="1"/>
</dbReference>
<dbReference type="GO" id="GO:0046872">
    <property type="term" value="F:metal ion binding"/>
    <property type="evidence" value="ECO:0007669"/>
    <property type="project" value="UniProtKB-KW"/>
</dbReference>
<organism evidence="6 7">
    <name type="scientific">Candidatus Aveggerthella stercoripullorum</name>
    <dbReference type="NCBI Taxonomy" id="2840688"/>
    <lineage>
        <taxon>Bacteria</taxon>
        <taxon>Bacillati</taxon>
        <taxon>Actinomycetota</taxon>
        <taxon>Coriobacteriia</taxon>
        <taxon>Eggerthellales</taxon>
        <taxon>Eggerthellaceae</taxon>
        <taxon>Eggerthellaceae incertae sedis</taxon>
        <taxon>Candidatus Aveggerthella</taxon>
    </lineage>
</organism>
<gene>
    <name evidence="6" type="ORF">IAA69_05640</name>
</gene>
<dbReference type="PROSITE" id="PS51318">
    <property type="entry name" value="TAT"/>
    <property type="match status" value="1"/>
</dbReference>
<evidence type="ECO:0000256" key="1">
    <source>
        <dbReference type="ARBA" id="ARBA00022723"/>
    </source>
</evidence>
<dbReference type="EMBL" id="DVGB01000068">
    <property type="protein sequence ID" value="HIR01729.1"/>
    <property type="molecule type" value="Genomic_DNA"/>
</dbReference>
<sequence length="115" mass="12141">MMSTNMTRRSFVKSAAVAGAATALGVEAANCFSPSDKAWAEGEVTEVRTSCRACIANCGVIAVVSNGRVIKIKGDPIDPMSKGRVCPKGLSGVQALYHPNRNKYPMKRVGEKPGN</sequence>
<dbReference type="SUPFAM" id="SSF53706">
    <property type="entry name" value="Formate dehydrogenase/DMSO reductase, domains 1-3"/>
    <property type="match status" value="1"/>
</dbReference>
<dbReference type="PROSITE" id="PS51669">
    <property type="entry name" value="4FE4S_MOW_BIS_MGD"/>
    <property type="match status" value="1"/>
</dbReference>
<dbReference type="InterPro" id="IPR050612">
    <property type="entry name" value="Prok_Mopterin_Oxidored"/>
</dbReference>